<dbReference type="Proteomes" id="UP000324800">
    <property type="component" value="Unassembled WGS sequence"/>
</dbReference>
<reference evidence="2 3" key="1">
    <citation type="submission" date="2019-03" db="EMBL/GenBank/DDBJ databases">
        <title>Single cell metagenomics reveals metabolic interactions within the superorganism composed of flagellate Streblomastix strix and complex community of Bacteroidetes bacteria on its surface.</title>
        <authorList>
            <person name="Treitli S.C."/>
            <person name="Kolisko M."/>
            <person name="Husnik F."/>
            <person name="Keeling P."/>
            <person name="Hampl V."/>
        </authorList>
    </citation>
    <scope>NUCLEOTIDE SEQUENCE [LARGE SCALE GENOMIC DNA]</scope>
    <source>
        <strain evidence="2">ST1C</strain>
    </source>
</reference>
<dbReference type="EMBL" id="SNRW01003204">
    <property type="protein sequence ID" value="KAA6390484.1"/>
    <property type="molecule type" value="Genomic_DNA"/>
</dbReference>
<accession>A0A5J4W6D3</accession>
<comment type="caution">
    <text evidence="2">The sequence shown here is derived from an EMBL/GenBank/DDBJ whole genome shotgun (WGS) entry which is preliminary data.</text>
</comment>
<organism evidence="2 3">
    <name type="scientific">Streblomastix strix</name>
    <dbReference type="NCBI Taxonomy" id="222440"/>
    <lineage>
        <taxon>Eukaryota</taxon>
        <taxon>Metamonada</taxon>
        <taxon>Preaxostyla</taxon>
        <taxon>Oxymonadida</taxon>
        <taxon>Streblomastigidae</taxon>
        <taxon>Streblomastix</taxon>
    </lineage>
</organism>
<protein>
    <submittedName>
        <fullName evidence="2">Uncharacterized protein</fullName>
    </submittedName>
</protein>
<proteinExistence type="predicted"/>
<feature type="region of interest" description="Disordered" evidence="1">
    <location>
        <begin position="104"/>
        <end position="131"/>
    </location>
</feature>
<sequence length="260" mass="29403">MEITNAIKKGQTQKIKQKYDPTVAAKIPDIMLVSGLKLRRGMTTEDKRAIEEEICRADLSIRLVDAMAGVLGLTDHKALRLVYKAGSSRPIVTEEQQLNQLLNFGSPRQKEKENQSLNQQYPTESQEDLGQSSIFQDQPPEQTVVQVRLTKKQCQTILKDILKSENLNKVYDIGALDWGRPPINDIYNRNPFQTHKTGYKYDALGNPLAYMKIDTPVGSKKQTKMKKNYIPTSQIISTSIAQEKLAQNMSGKPQKKKAKK</sequence>
<dbReference type="AlphaFoldDB" id="A0A5J4W6D3"/>
<evidence type="ECO:0000313" key="2">
    <source>
        <dbReference type="EMBL" id="KAA6390484.1"/>
    </source>
</evidence>
<evidence type="ECO:0000313" key="3">
    <source>
        <dbReference type="Proteomes" id="UP000324800"/>
    </source>
</evidence>
<evidence type="ECO:0000256" key="1">
    <source>
        <dbReference type="SAM" id="MobiDB-lite"/>
    </source>
</evidence>
<gene>
    <name evidence="2" type="ORF">EZS28_013990</name>
</gene>
<feature type="compositionally biased region" description="Polar residues" evidence="1">
    <location>
        <begin position="115"/>
        <end position="131"/>
    </location>
</feature>
<name>A0A5J4W6D3_9EUKA</name>